<dbReference type="Proteomes" id="UP000077339">
    <property type="component" value="Unassembled WGS sequence"/>
</dbReference>
<feature type="transmembrane region" description="Helical" evidence="8">
    <location>
        <begin position="137"/>
        <end position="166"/>
    </location>
</feature>
<dbReference type="PATRIC" id="fig|1453497.3.peg.1055"/>
<evidence type="ECO:0000256" key="5">
    <source>
        <dbReference type="ARBA" id="ARBA00022692"/>
    </source>
</evidence>
<dbReference type="InterPro" id="IPR052017">
    <property type="entry name" value="TSUP"/>
</dbReference>
<keyword evidence="10" id="KW-1185">Reference proteome</keyword>
<dbReference type="STRING" id="1453497.AT15_05310"/>
<name>A0A176JUI1_9BACT</name>
<evidence type="ECO:0000256" key="7">
    <source>
        <dbReference type="ARBA" id="ARBA00023136"/>
    </source>
</evidence>
<keyword evidence="7 8" id="KW-0472">Membrane</keyword>
<accession>A0A176JUI1</accession>
<organism evidence="9 10">
    <name type="scientific">Kosmotoga arenicorallina S304</name>
    <dbReference type="NCBI Taxonomy" id="1453497"/>
    <lineage>
        <taxon>Bacteria</taxon>
        <taxon>Thermotogati</taxon>
        <taxon>Thermotogota</taxon>
        <taxon>Thermotogae</taxon>
        <taxon>Kosmotogales</taxon>
        <taxon>Kosmotogaceae</taxon>
        <taxon>Kosmotoga</taxon>
    </lineage>
</organism>
<keyword evidence="6 8" id="KW-1133">Transmembrane helix</keyword>
<evidence type="ECO:0000256" key="2">
    <source>
        <dbReference type="ARBA" id="ARBA00009142"/>
    </source>
</evidence>
<gene>
    <name evidence="9" type="ORF">AT15_05310</name>
</gene>
<comment type="subcellular location">
    <subcellularLocation>
        <location evidence="1 8">Cell membrane</location>
        <topology evidence="1 8">Multi-pass membrane protein</topology>
    </subcellularLocation>
</comment>
<feature type="transmembrane region" description="Helical" evidence="8">
    <location>
        <begin position="74"/>
        <end position="93"/>
    </location>
</feature>
<dbReference type="InterPro" id="IPR002781">
    <property type="entry name" value="TM_pro_TauE-like"/>
</dbReference>
<evidence type="ECO:0000313" key="10">
    <source>
        <dbReference type="Proteomes" id="UP000077339"/>
    </source>
</evidence>
<feature type="transmembrane region" description="Helical" evidence="8">
    <location>
        <begin position="198"/>
        <end position="220"/>
    </location>
</feature>
<dbReference type="PANTHER" id="PTHR30269">
    <property type="entry name" value="TRANSMEMBRANE PROTEIN YFCA"/>
    <property type="match status" value="1"/>
</dbReference>
<evidence type="ECO:0000256" key="4">
    <source>
        <dbReference type="ARBA" id="ARBA00022475"/>
    </source>
</evidence>
<feature type="transmembrane region" description="Helical" evidence="8">
    <location>
        <begin position="6"/>
        <end position="39"/>
    </location>
</feature>
<keyword evidence="5 8" id="KW-0812">Transmembrane</keyword>
<evidence type="ECO:0000256" key="3">
    <source>
        <dbReference type="ARBA" id="ARBA00022448"/>
    </source>
</evidence>
<reference evidence="9 10" key="1">
    <citation type="submission" date="2014-02" db="EMBL/GenBank/DDBJ databases">
        <title>Kosmotoga genome sequencing.</title>
        <authorList>
            <person name="Pollo S.M."/>
            <person name="Charchuk R."/>
            <person name="Nesbo C.L."/>
        </authorList>
    </citation>
    <scope>NUCLEOTIDE SEQUENCE [LARGE SCALE GENOMIC DNA]</scope>
    <source>
        <strain evidence="9 10">S304</strain>
    </source>
</reference>
<evidence type="ECO:0000256" key="6">
    <source>
        <dbReference type="ARBA" id="ARBA00022989"/>
    </source>
</evidence>
<keyword evidence="3" id="KW-0813">Transport</keyword>
<evidence type="ECO:0000313" key="9">
    <source>
        <dbReference type="EMBL" id="OAA27110.1"/>
    </source>
</evidence>
<comment type="caution">
    <text evidence="9">The sequence shown here is derived from an EMBL/GenBank/DDBJ whole genome shotgun (WGS) entry which is preliminary data.</text>
</comment>
<proteinExistence type="inferred from homology"/>
<sequence>MDPLLLVTVYIGGALAGVVNTLAGGGSMITLPLLMLLGLSPDIANATNRVAIFLQNAVAVSSFERRGVRSFKTALPLGIFAAAGAIVGSFVAVDLNKEVLGRVISVILLVMVYFVIKKPKLGKNKKIVNNPYLKGAGFFLLGIYGGFIQAGIGFLLIAAITFFLGTDLLRTNAIKVGIVLIYTTTSLIVFLSKGMVNIPIGLLLALGNMTGAYIAVRLALKKGLKFIKLILVIVVVANAIKTFFF</sequence>
<dbReference type="PANTHER" id="PTHR30269:SF0">
    <property type="entry name" value="MEMBRANE TRANSPORTER PROTEIN YFCA-RELATED"/>
    <property type="match status" value="1"/>
</dbReference>
<comment type="similarity">
    <text evidence="2 8">Belongs to the 4-toluene sulfonate uptake permease (TSUP) (TC 2.A.102) family.</text>
</comment>
<dbReference type="Pfam" id="PF01925">
    <property type="entry name" value="TauE"/>
    <property type="match status" value="1"/>
</dbReference>
<dbReference type="OrthoDB" id="554695at2"/>
<dbReference type="RefSeq" id="WP_068349058.1">
    <property type="nucleotide sequence ID" value="NZ_JFHK01000029.1"/>
</dbReference>
<dbReference type="EMBL" id="JFHK01000029">
    <property type="protein sequence ID" value="OAA27110.1"/>
    <property type="molecule type" value="Genomic_DNA"/>
</dbReference>
<keyword evidence="4 8" id="KW-1003">Cell membrane</keyword>
<evidence type="ECO:0000256" key="1">
    <source>
        <dbReference type="ARBA" id="ARBA00004651"/>
    </source>
</evidence>
<feature type="transmembrane region" description="Helical" evidence="8">
    <location>
        <begin position="172"/>
        <end position="191"/>
    </location>
</feature>
<dbReference type="AlphaFoldDB" id="A0A176JUI1"/>
<dbReference type="GO" id="GO:0005886">
    <property type="term" value="C:plasma membrane"/>
    <property type="evidence" value="ECO:0007669"/>
    <property type="project" value="UniProtKB-SubCell"/>
</dbReference>
<protein>
    <recommendedName>
        <fullName evidence="8">Probable membrane transporter protein</fullName>
    </recommendedName>
</protein>
<feature type="transmembrane region" description="Helical" evidence="8">
    <location>
        <begin position="99"/>
        <end position="116"/>
    </location>
</feature>
<evidence type="ECO:0000256" key="8">
    <source>
        <dbReference type="RuleBase" id="RU363041"/>
    </source>
</evidence>